<dbReference type="Proteomes" id="UP000284706">
    <property type="component" value="Unassembled WGS sequence"/>
</dbReference>
<name>A0A409WUJ6_9AGAR</name>
<keyword evidence="3" id="KW-1185">Reference proteome</keyword>
<gene>
    <name evidence="2" type="ORF">CVT26_009575</name>
</gene>
<comment type="caution">
    <text evidence="2">The sequence shown here is derived from an EMBL/GenBank/DDBJ whole genome shotgun (WGS) entry which is preliminary data.</text>
</comment>
<accession>A0A409WUJ6</accession>
<dbReference type="EMBL" id="NHYE01004777">
    <property type="protein sequence ID" value="PPQ82203.1"/>
    <property type="molecule type" value="Genomic_DNA"/>
</dbReference>
<evidence type="ECO:0000313" key="2">
    <source>
        <dbReference type="EMBL" id="PPQ82203.1"/>
    </source>
</evidence>
<feature type="region of interest" description="Disordered" evidence="1">
    <location>
        <begin position="1"/>
        <end position="48"/>
    </location>
</feature>
<dbReference type="InParanoid" id="A0A409WUJ6"/>
<sequence length="63" mass="6981">MSQYLHQCLDKETAPLAKNPSEVGTKGERKSTHRSPTKEATALAKVTKNLSEVRTEDYATVPH</sequence>
<organism evidence="2 3">
    <name type="scientific">Gymnopilus dilepis</name>
    <dbReference type="NCBI Taxonomy" id="231916"/>
    <lineage>
        <taxon>Eukaryota</taxon>
        <taxon>Fungi</taxon>
        <taxon>Dikarya</taxon>
        <taxon>Basidiomycota</taxon>
        <taxon>Agaricomycotina</taxon>
        <taxon>Agaricomycetes</taxon>
        <taxon>Agaricomycetidae</taxon>
        <taxon>Agaricales</taxon>
        <taxon>Agaricineae</taxon>
        <taxon>Hymenogastraceae</taxon>
        <taxon>Gymnopilus</taxon>
    </lineage>
</organism>
<evidence type="ECO:0000256" key="1">
    <source>
        <dbReference type="SAM" id="MobiDB-lite"/>
    </source>
</evidence>
<protein>
    <submittedName>
        <fullName evidence="2">Uncharacterized protein</fullName>
    </submittedName>
</protein>
<evidence type="ECO:0000313" key="3">
    <source>
        <dbReference type="Proteomes" id="UP000284706"/>
    </source>
</evidence>
<proteinExistence type="predicted"/>
<dbReference type="AlphaFoldDB" id="A0A409WUJ6"/>
<reference evidence="2 3" key="1">
    <citation type="journal article" date="2018" name="Evol. Lett.">
        <title>Horizontal gene cluster transfer increased hallucinogenic mushroom diversity.</title>
        <authorList>
            <person name="Reynolds H.T."/>
            <person name="Vijayakumar V."/>
            <person name="Gluck-Thaler E."/>
            <person name="Korotkin H.B."/>
            <person name="Matheny P.B."/>
            <person name="Slot J.C."/>
        </authorList>
    </citation>
    <scope>NUCLEOTIDE SEQUENCE [LARGE SCALE GENOMIC DNA]</scope>
    <source>
        <strain evidence="2 3">SRW20</strain>
    </source>
</reference>